<organism evidence="1 2">
    <name type="scientific">Pluteus cervinus</name>
    <dbReference type="NCBI Taxonomy" id="181527"/>
    <lineage>
        <taxon>Eukaryota</taxon>
        <taxon>Fungi</taxon>
        <taxon>Dikarya</taxon>
        <taxon>Basidiomycota</taxon>
        <taxon>Agaricomycotina</taxon>
        <taxon>Agaricomycetes</taxon>
        <taxon>Agaricomycetidae</taxon>
        <taxon>Agaricales</taxon>
        <taxon>Pluteineae</taxon>
        <taxon>Pluteaceae</taxon>
        <taxon>Pluteus</taxon>
    </lineage>
</organism>
<dbReference type="Proteomes" id="UP000308600">
    <property type="component" value="Unassembled WGS sequence"/>
</dbReference>
<gene>
    <name evidence="1" type="ORF">BDN72DRAFT_883968</name>
</gene>
<dbReference type="EMBL" id="ML208978">
    <property type="protein sequence ID" value="TFK59441.1"/>
    <property type="molecule type" value="Genomic_DNA"/>
</dbReference>
<proteinExistence type="predicted"/>
<reference evidence="1 2" key="1">
    <citation type="journal article" date="2019" name="Nat. Ecol. Evol.">
        <title>Megaphylogeny resolves global patterns of mushroom evolution.</title>
        <authorList>
            <person name="Varga T."/>
            <person name="Krizsan K."/>
            <person name="Foldi C."/>
            <person name="Dima B."/>
            <person name="Sanchez-Garcia M."/>
            <person name="Sanchez-Ramirez S."/>
            <person name="Szollosi G.J."/>
            <person name="Szarkandi J.G."/>
            <person name="Papp V."/>
            <person name="Albert L."/>
            <person name="Andreopoulos W."/>
            <person name="Angelini C."/>
            <person name="Antonin V."/>
            <person name="Barry K.W."/>
            <person name="Bougher N.L."/>
            <person name="Buchanan P."/>
            <person name="Buyck B."/>
            <person name="Bense V."/>
            <person name="Catcheside P."/>
            <person name="Chovatia M."/>
            <person name="Cooper J."/>
            <person name="Damon W."/>
            <person name="Desjardin D."/>
            <person name="Finy P."/>
            <person name="Geml J."/>
            <person name="Haridas S."/>
            <person name="Hughes K."/>
            <person name="Justo A."/>
            <person name="Karasinski D."/>
            <person name="Kautmanova I."/>
            <person name="Kiss B."/>
            <person name="Kocsube S."/>
            <person name="Kotiranta H."/>
            <person name="LaButti K.M."/>
            <person name="Lechner B.E."/>
            <person name="Liimatainen K."/>
            <person name="Lipzen A."/>
            <person name="Lukacs Z."/>
            <person name="Mihaltcheva S."/>
            <person name="Morgado L.N."/>
            <person name="Niskanen T."/>
            <person name="Noordeloos M.E."/>
            <person name="Ohm R.A."/>
            <person name="Ortiz-Santana B."/>
            <person name="Ovrebo C."/>
            <person name="Racz N."/>
            <person name="Riley R."/>
            <person name="Savchenko A."/>
            <person name="Shiryaev A."/>
            <person name="Soop K."/>
            <person name="Spirin V."/>
            <person name="Szebenyi C."/>
            <person name="Tomsovsky M."/>
            <person name="Tulloss R.E."/>
            <person name="Uehling J."/>
            <person name="Grigoriev I.V."/>
            <person name="Vagvolgyi C."/>
            <person name="Papp T."/>
            <person name="Martin F.M."/>
            <person name="Miettinen O."/>
            <person name="Hibbett D.S."/>
            <person name="Nagy L.G."/>
        </authorList>
    </citation>
    <scope>NUCLEOTIDE SEQUENCE [LARGE SCALE GENOMIC DNA]</scope>
    <source>
        <strain evidence="1 2">NL-1719</strain>
    </source>
</reference>
<evidence type="ECO:0000313" key="1">
    <source>
        <dbReference type="EMBL" id="TFK59441.1"/>
    </source>
</evidence>
<evidence type="ECO:0000313" key="2">
    <source>
        <dbReference type="Proteomes" id="UP000308600"/>
    </source>
</evidence>
<sequence>MADQTALSIPVFVVDILTHFLNSDAGKSDLTLVMDIDKDILDHFTLSGPLVQKIHQTQQFIDMLLATEPAMSELFPVVKTVSSLLSRLQSIQSISDSFHEVYVAAVAVFHELVQVIDLILTYFATKGKVLKYLVKENHTITQALSKLGSTVKILQEAIQFDISRSKN</sequence>
<protein>
    <submittedName>
        <fullName evidence="1">Uncharacterized protein</fullName>
    </submittedName>
</protein>
<name>A0ACD3A1L2_9AGAR</name>
<keyword evidence="2" id="KW-1185">Reference proteome</keyword>
<accession>A0ACD3A1L2</accession>